<evidence type="ECO:0000313" key="11">
    <source>
        <dbReference type="EMBL" id="CAF3709122.1"/>
    </source>
</evidence>
<keyword evidence="9" id="KW-0521">NADP</keyword>
<evidence type="ECO:0000256" key="7">
    <source>
        <dbReference type="ARBA" id="ARBA00047597"/>
    </source>
</evidence>
<dbReference type="OrthoDB" id="5986190at2759"/>
<dbReference type="InterPro" id="IPR000768">
    <property type="entry name" value="ART"/>
</dbReference>
<dbReference type="Gene3D" id="3.90.176.10">
    <property type="entry name" value="Toxin ADP-ribosyltransferase, Chain A, domain 1"/>
    <property type="match status" value="1"/>
</dbReference>
<accession>A0A818V9K1</accession>
<feature type="repeat" description="TPR" evidence="8">
    <location>
        <begin position="612"/>
        <end position="645"/>
    </location>
</feature>
<dbReference type="SMART" id="SM00028">
    <property type="entry name" value="TPR"/>
    <property type="match status" value="6"/>
</dbReference>
<evidence type="ECO:0000313" key="12">
    <source>
        <dbReference type="Proteomes" id="UP000663881"/>
    </source>
</evidence>
<evidence type="ECO:0000256" key="1">
    <source>
        <dbReference type="ARBA" id="ARBA00009558"/>
    </source>
</evidence>
<name>A0A818V9K1_9BILA</name>
<dbReference type="PANTHER" id="PTHR45641">
    <property type="entry name" value="TETRATRICOPEPTIDE REPEAT PROTEIN (AFU_ORTHOLOGUE AFUA_6G03870)"/>
    <property type="match status" value="1"/>
</dbReference>
<dbReference type="PROSITE" id="PS51996">
    <property type="entry name" value="TR_MART"/>
    <property type="match status" value="1"/>
</dbReference>
<dbReference type="AlphaFoldDB" id="A0A818V9K1"/>
<evidence type="ECO:0000256" key="4">
    <source>
        <dbReference type="ARBA" id="ARBA00022695"/>
    </source>
</evidence>
<evidence type="ECO:0000313" key="10">
    <source>
        <dbReference type="EMBL" id="CAF1112180.1"/>
    </source>
</evidence>
<dbReference type="Proteomes" id="UP000663891">
    <property type="component" value="Unassembled WGS sequence"/>
</dbReference>
<protein>
    <recommendedName>
        <fullName evidence="9">NAD(P)(+)--arginine ADP-ribosyltransferase</fullName>
        <ecNumber evidence="9">2.4.2.31</ecNumber>
    </recommendedName>
    <alternativeName>
        <fullName evidence="9">Mono(ADP-ribosyl)transferase</fullName>
    </alternativeName>
</protein>
<gene>
    <name evidence="11" type="ORF">OKA104_LOCUS13050</name>
    <name evidence="10" type="ORF">VCS650_LOCUS20707</name>
</gene>
<comment type="similarity">
    <text evidence="1 9">Belongs to the Arg-specific ADP-ribosyltransferase family.</text>
</comment>
<feature type="repeat" description="TPR" evidence="8">
    <location>
        <begin position="654"/>
        <end position="687"/>
    </location>
</feature>
<dbReference type="Gene3D" id="1.25.40.10">
    <property type="entry name" value="Tetratricopeptide repeat domain"/>
    <property type="match status" value="2"/>
</dbReference>
<sequence>MASSNILMVPSVSSMSIKNDNLKTYFPLWINSLLSANENRNTQRKLRLAIDRIRMFENSIECRIYIRQSKDDQILLITSGQLGFVIVPLIHTLKQISSIYVHYLNLSRHHELQSKFTKTRPTIMDSDRFIEKIQMNRERKERLCNEPLLISIFNSVSNKECSSTNINGGFLHFQLFIDGLLRFPDSQTSRNEFFNLWEKEYKNNDQQLFKLKEFKESYIPEKALYWYTGHKFLCEKLNKALRAQNINVLFLFRFFIQDLYKQLKKLQRQQDQIPIRVYRGQYISKQELQDLQESKGKIISMNSFLSTSLDREVSCIFIESERDDLCRVLFEIRIDPCLSYDTKPFANISLQSQFIDEQEVLFMIATIFRLVDIYQENEINIIQMELSNGNYDYDTKRLFEHMQKESEEYDERLSLGHILRAAGMYHSAEQFYNRVLNELPDDHPLIADIWSSIGLLKKEQGGIEFSSKWFSASMEKYEQIEDHPLITDIWSSIGFLKKEQGEIEFISKWFNASLKKYEQTENHLGLAKCLQSLALIHLMKREFDQAIDKCSQALNTFQEVFGGQKNKWVVMCLHNLGVIYFKQDKFIEAAHYYTTVLDIRRTILPHGHPDIAATINNIGNVCFENGEFAQALQYYERALDIFKMSLPSEHPSIASTYYNMVLAYLKKKDYERSLIFLNRATSIYQNTLPCDHPDVRRCLNTIDYIKQRQSQFK</sequence>
<dbReference type="EMBL" id="CAJOAY010000648">
    <property type="protein sequence ID" value="CAF3709122.1"/>
    <property type="molecule type" value="Genomic_DNA"/>
</dbReference>
<keyword evidence="5" id="KW-0677">Repeat</keyword>
<dbReference type="GO" id="GO:0016779">
    <property type="term" value="F:nucleotidyltransferase activity"/>
    <property type="evidence" value="ECO:0007669"/>
    <property type="project" value="UniProtKB-KW"/>
</dbReference>
<dbReference type="Proteomes" id="UP000663881">
    <property type="component" value="Unassembled WGS sequence"/>
</dbReference>
<dbReference type="SUPFAM" id="SSF56399">
    <property type="entry name" value="ADP-ribosylation"/>
    <property type="match status" value="1"/>
</dbReference>
<dbReference type="Pfam" id="PF13424">
    <property type="entry name" value="TPR_12"/>
    <property type="match status" value="2"/>
</dbReference>
<dbReference type="EC" id="2.4.2.31" evidence="9"/>
<dbReference type="GO" id="GO:0106274">
    <property type="term" value="F:NAD+-protein-arginine ADP-ribosyltransferase activity"/>
    <property type="evidence" value="ECO:0007669"/>
    <property type="project" value="UniProtKB-EC"/>
</dbReference>
<organism evidence="11 12">
    <name type="scientific">Adineta steineri</name>
    <dbReference type="NCBI Taxonomy" id="433720"/>
    <lineage>
        <taxon>Eukaryota</taxon>
        <taxon>Metazoa</taxon>
        <taxon>Spiralia</taxon>
        <taxon>Gnathifera</taxon>
        <taxon>Rotifera</taxon>
        <taxon>Eurotatoria</taxon>
        <taxon>Bdelloidea</taxon>
        <taxon>Adinetida</taxon>
        <taxon>Adinetidae</taxon>
        <taxon>Adineta</taxon>
    </lineage>
</organism>
<evidence type="ECO:0000256" key="3">
    <source>
        <dbReference type="ARBA" id="ARBA00022679"/>
    </source>
</evidence>
<evidence type="ECO:0000256" key="6">
    <source>
        <dbReference type="ARBA" id="ARBA00022803"/>
    </source>
</evidence>
<evidence type="ECO:0000256" key="8">
    <source>
        <dbReference type="PROSITE-ProRule" id="PRU00339"/>
    </source>
</evidence>
<keyword evidence="4" id="KW-0548">Nucleotidyltransferase</keyword>
<dbReference type="PROSITE" id="PS50005">
    <property type="entry name" value="TPR"/>
    <property type="match status" value="2"/>
</dbReference>
<keyword evidence="3 9" id="KW-0808">Transferase</keyword>
<keyword evidence="9" id="KW-0520">NAD</keyword>
<keyword evidence="2 9" id="KW-0328">Glycosyltransferase</keyword>
<reference evidence="11" key="1">
    <citation type="submission" date="2021-02" db="EMBL/GenBank/DDBJ databases">
        <authorList>
            <person name="Nowell W R."/>
        </authorList>
    </citation>
    <scope>NUCLEOTIDE SEQUENCE</scope>
</reference>
<dbReference type="PANTHER" id="PTHR45641:SF19">
    <property type="entry name" value="NEPHROCYSTIN-3"/>
    <property type="match status" value="1"/>
</dbReference>
<dbReference type="InterPro" id="IPR011990">
    <property type="entry name" value="TPR-like_helical_dom_sf"/>
</dbReference>
<dbReference type="EMBL" id="CAJNON010000216">
    <property type="protein sequence ID" value="CAF1112180.1"/>
    <property type="molecule type" value="Genomic_DNA"/>
</dbReference>
<comment type="catalytic activity">
    <reaction evidence="7 9">
        <text>L-arginyl-[protein] + NAD(+) = N(omega)-(ADP-D-ribosyl)-L-arginyl-[protein] + nicotinamide + H(+)</text>
        <dbReference type="Rhea" id="RHEA:19149"/>
        <dbReference type="Rhea" id="RHEA-COMP:10532"/>
        <dbReference type="Rhea" id="RHEA-COMP:15087"/>
        <dbReference type="ChEBI" id="CHEBI:15378"/>
        <dbReference type="ChEBI" id="CHEBI:17154"/>
        <dbReference type="ChEBI" id="CHEBI:29965"/>
        <dbReference type="ChEBI" id="CHEBI:57540"/>
        <dbReference type="ChEBI" id="CHEBI:142554"/>
        <dbReference type="EC" id="2.4.2.31"/>
    </reaction>
</comment>
<dbReference type="SUPFAM" id="SSF48452">
    <property type="entry name" value="TPR-like"/>
    <property type="match status" value="2"/>
</dbReference>
<evidence type="ECO:0000256" key="2">
    <source>
        <dbReference type="ARBA" id="ARBA00022676"/>
    </source>
</evidence>
<evidence type="ECO:0000256" key="9">
    <source>
        <dbReference type="RuleBase" id="RU361228"/>
    </source>
</evidence>
<keyword evidence="6 8" id="KW-0802">TPR repeat</keyword>
<comment type="caution">
    <text evidence="11">The sequence shown here is derived from an EMBL/GenBank/DDBJ whole genome shotgun (WGS) entry which is preliminary data.</text>
</comment>
<evidence type="ECO:0000256" key="5">
    <source>
        <dbReference type="ARBA" id="ARBA00022737"/>
    </source>
</evidence>
<dbReference type="Pfam" id="PF01129">
    <property type="entry name" value="ART"/>
    <property type="match status" value="1"/>
</dbReference>
<proteinExistence type="inferred from homology"/>
<dbReference type="InterPro" id="IPR019734">
    <property type="entry name" value="TPR_rpt"/>
</dbReference>